<evidence type="ECO:0000256" key="1">
    <source>
        <dbReference type="ARBA" id="ARBA00004370"/>
    </source>
</evidence>
<dbReference type="AlphaFoldDB" id="A0A562R7F7"/>
<feature type="signal peptide" evidence="3">
    <location>
        <begin position="1"/>
        <end position="22"/>
    </location>
</feature>
<keyword evidence="2" id="KW-0472">Membrane</keyword>
<dbReference type="PANTHER" id="PTHR35603">
    <property type="match status" value="1"/>
</dbReference>
<dbReference type="EMBL" id="VLLB01000005">
    <property type="protein sequence ID" value="TWI64494.1"/>
    <property type="molecule type" value="Genomic_DNA"/>
</dbReference>
<dbReference type="GO" id="GO:0019867">
    <property type="term" value="C:outer membrane"/>
    <property type="evidence" value="ECO:0007669"/>
    <property type="project" value="InterPro"/>
</dbReference>
<proteinExistence type="predicted"/>
<evidence type="ECO:0000313" key="6">
    <source>
        <dbReference type="Proteomes" id="UP000318431"/>
    </source>
</evidence>
<organism evidence="5 6">
    <name type="scientific">Pseudoduganella lurida</name>
    <dbReference type="NCBI Taxonomy" id="1036180"/>
    <lineage>
        <taxon>Bacteria</taxon>
        <taxon>Pseudomonadati</taxon>
        <taxon>Pseudomonadota</taxon>
        <taxon>Betaproteobacteria</taxon>
        <taxon>Burkholderiales</taxon>
        <taxon>Oxalobacteraceae</taxon>
        <taxon>Telluria group</taxon>
        <taxon>Pseudoduganella</taxon>
    </lineage>
</organism>
<name>A0A562R7F7_9BURK</name>
<feature type="domain" description="Glycine zipper 2TM" evidence="4">
    <location>
        <begin position="64"/>
        <end position="104"/>
    </location>
</feature>
<dbReference type="Pfam" id="PF05433">
    <property type="entry name" value="Rick_17kDa_Anti"/>
    <property type="match status" value="1"/>
</dbReference>
<dbReference type="RefSeq" id="WP_145650139.1">
    <property type="nucleotide sequence ID" value="NZ_VLLB01000005.1"/>
</dbReference>
<evidence type="ECO:0000256" key="2">
    <source>
        <dbReference type="ARBA" id="ARBA00023136"/>
    </source>
</evidence>
<dbReference type="Proteomes" id="UP000318431">
    <property type="component" value="Unassembled WGS sequence"/>
</dbReference>
<feature type="chain" id="PRO_5022098522" evidence="3">
    <location>
        <begin position="23"/>
        <end position="169"/>
    </location>
</feature>
<gene>
    <name evidence="5" type="ORF">IP91_03267</name>
</gene>
<accession>A0A562R7F7</accession>
<evidence type="ECO:0000259" key="4">
    <source>
        <dbReference type="Pfam" id="PF05433"/>
    </source>
</evidence>
<dbReference type="NCBIfam" id="NF008437">
    <property type="entry name" value="PRK11280.1"/>
    <property type="match status" value="1"/>
</dbReference>
<keyword evidence="3" id="KW-0732">Signal</keyword>
<evidence type="ECO:0000256" key="3">
    <source>
        <dbReference type="SAM" id="SignalP"/>
    </source>
</evidence>
<evidence type="ECO:0000313" key="5">
    <source>
        <dbReference type="EMBL" id="TWI64494.1"/>
    </source>
</evidence>
<protein>
    <submittedName>
        <fullName evidence="5">Uncharacterized protein YcfJ</fullName>
    </submittedName>
</protein>
<dbReference type="InterPro" id="IPR051407">
    <property type="entry name" value="Bact_OM_lipoprot/Surf_antigen"/>
</dbReference>
<dbReference type="OrthoDB" id="8909257at2"/>
<keyword evidence="6" id="KW-1185">Reference proteome</keyword>
<comment type="subcellular location">
    <subcellularLocation>
        <location evidence="1">Membrane</location>
    </subcellularLocation>
</comment>
<reference evidence="5 6" key="1">
    <citation type="journal article" date="2015" name="Stand. Genomic Sci.">
        <title>Genomic Encyclopedia of Bacterial and Archaeal Type Strains, Phase III: the genomes of soil and plant-associated and newly described type strains.</title>
        <authorList>
            <person name="Whitman W.B."/>
            <person name="Woyke T."/>
            <person name="Klenk H.P."/>
            <person name="Zhou Y."/>
            <person name="Lilburn T.G."/>
            <person name="Beck B.J."/>
            <person name="De Vos P."/>
            <person name="Vandamme P."/>
            <person name="Eisen J.A."/>
            <person name="Garrity G."/>
            <person name="Hugenholtz P."/>
            <person name="Kyrpides N.C."/>
        </authorList>
    </citation>
    <scope>NUCLEOTIDE SEQUENCE [LARGE SCALE GENOMIC DNA]</scope>
    <source>
        <strain evidence="5 6">CGMCC 1.10822</strain>
    </source>
</reference>
<comment type="caution">
    <text evidence="5">The sequence shown here is derived from an EMBL/GenBank/DDBJ whole genome shotgun (WGS) entry which is preliminary data.</text>
</comment>
<dbReference type="PANTHER" id="PTHR35603:SF2">
    <property type="entry name" value="OUTER MEMBRANE LIPOPROTEIN"/>
    <property type="match status" value="1"/>
</dbReference>
<dbReference type="InterPro" id="IPR008816">
    <property type="entry name" value="Gly_zipper_2TM_dom"/>
</dbReference>
<sequence length="169" mass="18173">MKLQAKLMVSALLLGSLPAVQAADFEDSARVVRVTPQVERVNRPHQECRTEYVQVQQPQQRSAGGSILGGIAGAVLGSQIGSGGGRTAATVAGAIGGAVVGDRVDNQNAPPPGVQEQAVKQCRTVDSWESRTTGYEVVYDYRGRNYTSYMNYDPGENIRLRVSVEPLQR</sequence>